<name>A0A6M3MGP4_9ZZZZ</name>
<gene>
    <name evidence="1" type="ORF">MM171B00234_0020</name>
</gene>
<protein>
    <submittedName>
        <fullName evidence="1">Uncharacterized protein</fullName>
    </submittedName>
</protein>
<organism evidence="1">
    <name type="scientific">viral metagenome</name>
    <dbReference type="NCBI Taxonomy" id="1070528"/>
    <lineage>
        <taxon>unclassified sequences</taxon>
        <taxon>metagenomes</taxon>
        <taxon>organismal metagenomes</taxon>
    </lineage>
</organism>
<evidence type="ECO:0000313" key="1">
    <source>
        <dbReference type="EMBL" id="QJB04519.1"/>
    </source>
</evidence>
<dbReference type="AlphaFoldDB" id="A0A6M3MGP4"/>
<proteinExistence type="predicted"/>
<sequence length="91" mass="10225">MMVYVSIFKVWNGDEPPPHCPDDGCNGEMRDWTIDLSEGRHIFRCEDCDVFVTWIPDYCSSEQGPVCPACGGYASKSPCKHCGNDVFMEDP</sequence>
<reference evidence="1" key="1">
    <citation type="submission" date="2020-03" db="EMBL/GenBank/DDBJ databases">
        <title>The deep terrestrial virosphere.</title>
        <authorList>
            <person name="Holmfeldt K."/>
            <person name="Nilsson E."/>
            <person name="Simone D."/>
            <person name="Lopez-Fernandez M."/>
            <person name="Wu X."/>
            <person name="de Brujin I."/>
            <person name="Lundin D."/>
            <person name="Andersson A."/>
            <person name="Bertilsson S."/>
            <person name="Dopson M."/>
        </authorList>
    </citation>
    <scope>NUCLEOTIDE SEQUENCE</scope>
    <source>
        <strain evidence="1">MM171B00234</strain>
    </source>
</reference>
<accession>A0A6M3MGP4</accession>
<dbReference type="EMBL" id="MT143884">
    <property type="protein sequence ID" value="QJB04519.1"/>
    <property type="molecule type" value="Genomic_DNA"/>
</dbReference>